<dbReference type="OrthoDB" id="8371071at2"/>
<dbReference type="Pfam" id="PF23812">
    <property type="entry name" value="Phage_TAC_18"/>
    <property type="match status" value="1"/>
</dbReference>
<dbReference type="RefSeq" id="WP_055037284.1">
    <property type="nucleotide sequence ID" value="NZ_AP014854.2"/>
</dbReference>
<protein>
    <submittedName>
        <fullName evidence="2">Uncharacterized protein</fullName>
    </submittedName>
</protein>
<accession>A0A0H5BJG8</accession>
<dbReference type="EMBL" id="LN907867">
    <property type="protein sequence ID" value="CUU42171.1"/>
    <property type="molecule type" value="Genomic_DNA"/>
</dbReference>
<reference evidence="1" key="1">
    <citation type="journal article" date="2015" name="Genome Announc.">
        <title>Complete Genome Sequence of the Bacteriochlorophyll b-Producing Photosynthetic Bacterium Blastochloris viridis.</title>
        <authorList>
            <person name="Tsukatani Y."/>
            <person name="Hirose Y."/>
            <person name="Harada J."/>
            <person name="Misawa N."/>
            <person name="Mori K."/>
            <person name="Inoue K."/>
            <person name="Tamiaki H."/>
        </authorList>
    </citation>
    <scope>NUCLEOTIDE SEQUENCE [LARGE SCALE GENOMIC DNA]</scope>
    <source>
        <strain evidence="1">DSM 133</strain>
    </source>
</reference>
<sequence>MTPLKRLEQQLIDTVTGARPTVPEAGVIVWRAFLDLAARRSYHMSGPNPISMAEIEAYARLHRLPLQPHHVALICAIDDAWLKHVRDDGGTPDEKRRQSSQPMTPAIFDALF</sequence>
<dbReference type="KEGG" id="bvr:BVIR_1733"/>
<dbReference type="AlphaFoldDB" id="A0A0H5BJG8"/>
<dbReference type="EMBL" id="AP014854">
    <property type="protein sequence ID" value="BAS00607.1"/>
    <property type="molecule type" value="Genomic_DNA"/>
</dbReference>
<dbReference type="InterPro" id="IPR056919">
    <property type="entry name" value="Phage_TAC_18"/>
</dbReference>
<reference evidence="2" key="2">
    <citation type="submission" date="2015-11" db="EMBL/GenBank/DDBJ databases">
        <authorList>
            <person name="Zhang Y."/>
            <person name="Guo Z."/>
        </authorList>
    </citation>
    <scope>NUCLEOTIDE SEQUENCE</scope>
    <source>
        <strain evidence="2">1</strain>
    </source>
</reference>
<keyword evidence="3" id="KW-1185">Reference proteome</keyword>
<evidence type="ECO:0000313" key="1">
    <source>
        <dbReference type="EMBL" id="BAS00607.1"/>
    </source>
</evidence>
<name>A0A0H5BJG8_BLAVI</name>
<dbReference type="Proteomes" id="UP000065734">
    <property type="component" value="Chromosome I"/>
</dbReference>
<proteinExistence type="predicted"/>
<dbReference type="STRING" id="1079.BVIR_1733"/>
<organism evidence="2 3">
    <name type="scientific">Blastochloris viridis</name>
    <name type="common">Rhodopseudomonas viridis</name>
    <dbReference type="NCBI Taxonomy" id="1079"/>
    <lineage>
        <taxon>Bacteria</taxon>
        <taxon>Pseudomonadati</taxon>
        <taxon>Pseudomonadota</taxon>
        <taxon>Alphaproteobacteria</taxon>
        <taxon>Hyphomicrobiales</taxon>
        <taxon>Blastochloridaceae</taxon>
        <taxon>Blastochloris</taxon>
    </lineage>
</organism>
<evidence type="ECO:0000313" key="2">
    <source>
        <dbReference type="EMBL" id="CUU42171.1"/>
    </source>
</evidence>
<evidence type="ECO:0000313" key="3">
    <source>
        <dbReference type="Proteomes" id="UP000065734"/>
    </source>
</evidence>
<reference evidence="3" key="3">
    <citation type="journal article" date="2016" name="Genome Announc.">
        <title>Revised genome sequence of the purple photosynthetic bacterium Blastochloris viridis.</title>
        <authorList>
            <person name="Liu L.N."/>
            <person name="Faulkner M."/>
            <person name="Liu X."/>
            <person name="Huang F."/>
            <person name="Darby A.C."/>
            <person name="Hall N."/>
        </authorList>
    </citation>
    <scope>NUCLEOTIDE SEQUENCE [LARGE SCALE GENOMIC DNA]</scope>
    <source>
        <strain evidence="3">ATCC 19567 / DSM 133 / F</strain>
    </source>
</reference>
<gene>
    <name evidence="1" type="ORF">BV133_3013</name>
    <name evidence="2" type="ORF">BVIRIDIS_11780</name>
</gene>